<dbReference type="EMBL" id="JBHTCH010000017">
    <property type="protein sequence ID" value="MFC7361363.1"/>
    <property type="molecule type" value="Genomic_DNA"/>
</dbReference>
<comment type="caution">
    <text evidence="2">The sequence shown here is derived from an EMBL/GenBank/DDBJ whole genome shotgun (WGS) entry which is preliminary data.</text>
</comment>
<sequence length="167" mass="18077">MTGVNRSPAVEPHLPMLMGMVFGHLRERLAQEAPELRPSQLRVLEWLPAEGLTISELAECAEMTTQGCGQFVRQLAALGMVEVSVADHDARARRVRITPAGREAVARGTAVLQAYDEAWAQRVGVERYRVFREVLAEVALGSAQPQAVESAVGEQGGFSRGSVRPSG</sequence>
<dbReference type="InterPro" id="IPR036388">
    <property type="entry name" value="WH-like_DNA-bd_sf"/>
</dbReference>
<accession>A0ABW2N6Q0</accession>
<keyword evidence="3" id="KW-1185">Reference proteome</keyword>
<evidence type="ECO:0000313" key="2">
    <source>
        <dbReference type="EMBL" id="MFC7361363.1"/>
    </source>
</evidence>
<dbReference type="RefSeq" id="WP_255890949.1">
    <property type="nucleotide sequence ID" value="NZ_JAFMZM010000004.1"/>
</dbReference>
<dbReference type="PROSITE" id="PS50995">
    <property type="entry name" value="HTH_MARR_2"/>
    <property type="match status" value="1"/>
</dbReference>
<dbReference type="Pfam" id="PF12802">
    <property type="entry name" value="MarR_2"/>
    <property type="match status" value="1"/>
</dbReference>
<organism evidence="2 3">
    <name type="scientific">Nocardioides astragali</name>
    <dbReference type="NCBI Taxonomy" id="1776736"/>
    <lineage>
        <taxon>Bacteria</taxon>
        <taxon>Bacillati</taxon>
        <taxon>Actinomycetota</taxon>
        <taxon>Actinomycetes</taxon>
        <taxon>Propionibacteriales</taxon>
        <taxon>Nocardioidaceae</taxon>
        <taxon>Nocardioides</taxon>
    </lineage>
</organism>
<dbReference type="InterPro" id="IPR000835">
    <property type="entry name" value="HTH_MarR-typ"/>
</dbReference>
<gene>
    <name evidence="2" type="ORF">ACFQO6_13900</name>
</gene>
<dbReference type="Gene3D" id="1.10.10.10">
    <property type="entry name" value="Winged helix-like DNA-binding domain superfamily/Winged helix DNA-binding domain"/>
    <property type="match status" value="1"/>
</dbReference>
<dbReference type="SUPFAM" id="SSF46785">
    <property type="entry name" value="Winged helix' DNA-binding domain"/>
    <property type="match status" value="1"/>
</dbReference>
<protein>
    <submittedName>
        <fullName evidence="2">MarR family winged helix-turn-helix transcriptional regulator</fullName>
    </submittedName>
</protein>
<dbReference type="InterPro" id="IPR039422">
    <property type="entry name" value="MarR/SlyA-like"/>
</dbReference>
<dbReference type="PANTHER" id="PTHR33164">
    <property type="entry name" value="TRANSCRIPTIONAL REGULATOR, MARR FAMILY"/>
    <property type="match status" value="1"/>
</dbReference>
<feature type="domain" description="HTH marR-type" evidence="1">
    <location>
        <begin position="11"/>
        <end position="140"/>
    </location>
</feature>
<dbReference type="InterPro" id="IPR036390">
    <property type="entry name" value="WH_DNA-bd_sf"/>
</dbReference>
<name>A0ABW2N6Q0_9ACTN</name>
<proteinExistence type="predicted"/>
<reference evidence="3" key="1">
    <citation type="journal article" date="2019" name="Int. J. Syst. Evol. Microbiol.">
        <title>The Global Catalogue of Microorganisms (GCM) 10K type strain sequencing project: providing services to taxonomists for standard genome sequencing and annotation.</title>
        <authorList>
            <consortium name="The Broad Institute Genomics Platform"/>
            <consortium name="The Broad Institute Genome Sequencing Center for Infectious Disease"/>
            <person name="Wu L."/>
            <person name="Ma J."/>
        </authorList>
    </citation>
    <scope>NUCLEOTIDE SEQUENCE [LARGE SCALE GENOMIC DNA]</scope>
    <source>
        <strain evidence="3">FCH27</strain>
    </source>
</reference>
<dbReference type="PANTHER" id="PTHR33164:SF57">
    <property type="entry name" value="MARR-FAMILY TRANSCRIPTIONAL REGULATOR"/>
    <property type="match status" value="1"/>
</dbReference>
<evidence type="ECO:0000313" key="3">
    <source>
        <dbReference type="Proteomes" id="UP001596524"/>
    </source>
</evidence>
<evidence type="ECO:0000259" key="1">
    <source>
        <dbReference type="PROSITE" id="PS50995"/>
    </source>
</evidence>
<dbReference type="Proteomes" id="UP001596524">
    <property type="component" value="Unassembled WGS sequence"/>
</dbReference>